<dbReference type="InterPro" id="IPR019940">
    <property type="entry name" value="CofH_family"/>
</dbReference>
<dbReference type="InterPro" id="IPR007197">
    <property type="entry name" value="rSAM"/>
</dbReference>
<comment type="pathway">
    <text evidence="2">Cofactor biosynthesis; coenzyme F0 biosynthesis.</text>
</comment>
<dbReference type="NCBIfam" id="TIGR00423">
    <property type="entry name" value="CofH family radical SAM protein"/>
    <property type="match status" value="1"/>
</dbReference>
<reference evidence="12" key="1">
    <citation type="journal article" date="2020" name="mSystems">
        <title>Genome- and Community-Level Interaction Insights into Carbon Utilization and Element Cycling Functions of Hydrothermarchaeota in Hydrothermal Sediment.</title>
        <authorList>
            <person name="Zhou Z."/>
            <person name="Liu Y."/>
            <person name="Xu W."/>
            <person name="Pan J."/>
            <person name="Luo Z.H."/>
            <person name="Li M."/>
        </authorList>
    </citation>
    <scope>NUCLEOTIDE SEQUENCE [LARGE SCALE GENOMIC DNA]</scope>
    <source>
        <strain evidence="12">SpSt-222</strain>
    </source>
</reference>
<evidence type="ECO:0000256" key="8">
    <source>
        <dbReference type="ARBA" id="ARBA00023004"/>
    </source>
</evidence>
<keyword evidence="5" id="KW-0808">Transferase</keyword>
<dbReference type="NCBIfam" id="TIGR03551">
    <property type="entry name" value="F420_cofH"/>
    <property type="match status" value="1"/>
</dbReference>
<evidence type="ECO:0000256" key="6">
    <source>
        <dbReference type="ARBA" id="ARBA00022691"/>
    </source>
</evidence>
<dbReference type="GO" id="GO:0051539">
    <property type="term" value="F:4 iron, 4 sulfur cluster binding"/>
    <property type="evidence" value="ECO:0007669"/>
    <property type="project" value="UniProtKB-KW"/>
</dbReference>
<dbReference type="SMART" id="SM00729">
    <property type="entry name" value="Elp3"/>
    <property type="match status" value="1"/>
</dbReference>
<dbReference type="PROSITE" id="PS51918">
    <property type="entry name" value="RADICAL_SAM"/>
    <property type="match status" value="1"/>
</dbReference>
<dbReference type="Pfam" id="PF19288">
    <property type="entry name" value="CofH_C"/>
    <property type="match status" value="1"/>
</dbReference>
<evidence type="ECO:0000313" key="12">
    <source>
        <dbReference type="EMBL" id="HEF66233.1"/>
    </source>
</evidence>
<keyword evidence="4" id="KW-0004">4Fe-4S</keyword>
<dbReference type="HAMAP" id="MF_01612">
    <property type="entry name" value="FO_synth_sub2"/>
    <property type="match status" value="1"/>
</dbReference>
<dbReference type="SFLD" id="SFLDF00293">
    <property type="entry name" value="((2_3_4_5-tetrahydroxypentyl)a"/>
    <property type="match status" value="1"/>
</dbReference>
<dbReference type="InterPro" id="IPR034405">
    <property type="entry name" value="F420"/>
</dbReference>
<evidence type="ECO:0000256" key="4">
    <source>
        <dbReference type="ARBA" id="ARBA00022485"/>
    </source>
</evidence>
<dbReference type="SFLD" id="SFLDG01389">
    <property type="entry name" value="menaquinone_synthsis_involved"/>
    <property type="match status" value="2"/>
</dbReference>
<dbReference type="GO" id="GO:0044689">
    <property type="term" value="F:7,8-didemethyl-8-hydroxy-5-deazariboflavin synthase activity"/>
    <property type="evidence" value="ECO:0007669"/>
    <property type="project" value="TreeGrafter"/>
</dbReference>
<proteinExistence type="inferred from homology"/>
<organism evidence="12">
    <name type="scientific">Thermomicrobium roseum</name>
    <dbReference type="NCBI Taxonomy" id="500"/>
    <lineage>
        <taxon>Bacteria</taxon>
        <taxon>Pseudomonadati</taxon>
        <taxon>Thermomicrobiota</taxon>
        <taxon>Thermomicrobia</taxon>
        <taxon>Thermomicrobiales</taxon>
        <taxon>Thermomicrobiaceae</taxon>
        <taxon>Thermomicrobium</taxon>
    </lineage>
</organism>
<evidence type="ECO:0000256" key="9">
    <source>
        <dbReference type="ARBA" id="ARBA00023014"/>
    </source>
</evidence>
<comment type="catalytic activity">
    <reaction evidence="10">
        <text>5-amino-6-(D-ribitylamino)uracil + L-tyrosine + S-adenosyl-L-methionine = 5-amino-5-(4-hydroxybenzyl)-6-(D-ribitylimino)-5,6-dihydrouracil + 2-iminoacetate + 5'-deoxyadenosine + L-methionine + H(+)</text>
        <dbReference type="Rhea" id="RHEA:55200"/>
        <dbReference type="ChEBI" id="CHEBI:15378"/>
        <dbReference type="ChEBI" id="CHEBI:15934"/>
        <dbReference type="ChEBI" id="CHEBI:17319"/>
        <dbReference type="ChEBI" id="CHEBI:57844"/>
        <dbReference type="ChEBI" id="CHEBI:58315"/>
        <dbReference type="ChEBI" id="CHEBI:59789"/>
        <dbReference type="ChEBI" id="CHEBI:77846"/>
        <dbReference type="ChEBI" id="CHEBI:85936"/>
        <dbReference type="EC" id="2.5.1.147"/>
    </reaction>
</comment>
<dbReference type="InterPro" id="IPR058240">
    <property type="entry name" value="rSAM_sf"/>
</dbReference>
<dbReference type="SFLD" id="SFLDG01388">
    <property type="entry name" value="7_8-didemethyl-8-hydroxy-5-dea"/>
    <property type="match status" value="1"/>
</dbReference>
<dbReference type="SFLD" id="SFLDF00342">
    <property type="entry name" value="cyclic_dehypoxanthine_futalosi"/>
    <property type="match status" value="1"/>
</dbReference>
<dbReference type="InterPro" id="IPR013785">
    <property type="entry name" value="Aldolase_TIM"/>
</dbReference>
<dbReference type="SFLD" id="SFLDG01064">
    <property type="entry name" value="F420__menaquinone_cofactor_bio"/>
    <property type="match status" value="2"/>
</dbReference>
<dbReference type="GO" id="GO:0046872">
    <property type="term" value="F:metal ion binding"/>
    <property type="evidence" value="ECO:0007669"/>
    <property type="project" value="UniProtKB-KW"/>
</dbReference>
<dbReference type="SFLD" id="SFLDF00343">
    <property type="entry name" value="aminofutalosine_synthase_(mqnE"/>
    <property type="match status" value="1"/>
</dbReference>
<dbReference type="UniPathway" id="UPA00072"/>
<protein>
    <recommendedName>
        <fullName evidence="3">5-amino-6-(D-ribitylamino)uracil--L-tyrosine 4-hydroxyphenyl transferase</fullName>
        <ecNumber evidence="3">2.5.1.147</ecNumber>
    </recommendedName>
</protein>
<feature type="domain" description="Radical SAM core" evidence="11">
    <location>
        <begin position="70"/>
        <end position="293"/>
    </location>
</feature>
<evidence type="ECO:0000256" key="10">
    <source>
        <dbReference type="ARBA" id="ARBA00048468"/>
    </source>
</evidence>
<dbReference type="InterPro" id="IPR020050">
    <property type="entry name" value="FO_synthase_su2"/>
</dbReference>
<evidence type="ECO:0000256" key="2">
    <source>
        <dbReference type="ARBA" id="ARBA00004712"/>
    </source>
</evidence>
<dbReference type="SUPFAM" id="SSF102114">
    <property type="entry name" value="Radical SAM enzymes"/>
    <property type="match status" value="1"/>
</dbReference>
<evidence type="ECO:0000259" key="11">
    <source>
        <dbReference type="PROSITE" id="PS51918"/>
    </source>
</evidence>
<keyword evidence="8" id="KW-0408">Iron</keyword>
<dbReference type="GO" id="GO:0141093">
    <property type="term" value="F:5-amino-6-(D-ribitylamino)uracil--L-tyrosine 4-hydroxyphenyl transferase activity"/>
    <property type="evidence" value="ECO:0007669"/>
    <property type="project" value="UniProtKB-EC"/>
</dbReference>
<evidence type="ECO:0000256" key="5">
    <source>
        <dbReference type="ARBA" id="ARBA00022679"/>
    </source>
</evidence>
<dbReference type="InterPro" id="IPR045567">
    <property type="entry name" value="CofH/MnqC-like_C"/>
</dbReference>
<evidence type="ECO:0000256" key="7">
    <source>
        <dbReference type="ARBA" id="ARBA00022723"/>
    </source>
</evidence>
<dbReference type="CDD" id="cd01335">
    <property type="entry name" value="Radical_SAM"/>
    <property type="match status" value="1"/>
</dbReference>
<keyword evidence="9" id="KW-0411">Iron-sulfur</keyword>
<comment type="cofactor">
    <cofactor evidence="1">
        <name>[4Fe-4S] cluster</name>
        <dbReference type="ChEBI" id="CHEBI:49883"/>
    </cofactor>
</comment>
<dbReference type="Gene3D" id="3.20.20.70">
    <property type="entry name" value="Aldolase class I"/>
    <property type="match status" value="1"/>
</dbReference>
<dbReference type="InterPro" id="IPR006638">
    <property type="entry name" value="Elp3/MiaA/NifB-like_rSAM"/>
</dbReference>
<evidence type="ECO:0000256" key="1">
    <source>
        <dbReference type="ARBA" id="ARBA00001966"/>
    </source>
</evidence>
<keyword evidence="7" id="KW-0479">Metal-binding</keyword>
<dbReference type="PANTHER" id="PTHR43076:SF1">
    <property type="entry name" value="LIPOYL SYNTHASE 2"/>
    <property type="match status" value="1"/>
</dbReference>
<name>A0A7C1K1B2_THERO</name>
<comment type="caution">
    <text evidence="12">The sequence shown here is derived from an EMBL/GenBank/DDBJ whole genome shotgun (WGS) entry which is preliminary data.</text>
</comment>
<dbReference type="NCBIfam" id="NF005609">
    <property type="entry name" value="PRK07360.1"/>
    <property type="match status" value="1"/>
</dbReference>
<gene>
    <name evidence="12" type="primary">cofH</name>
    <name evidence="12" type="ORF">ENP47_11660</name>
</gene>
<dbReference type="Pfam" id="PF04055">
    <property type="entry name" value="Radical_SAM"/>
    <property type="match status" value="1"/>
</dbReference>
<dbReference type="EC" id="2.5.1.147" evidence="3"/>
<keyword evidence="6" id="KW-0949">S-adenosyl-L-methionine</keyword>
<accession>A0A7C1K1B2</accession>
<sequence length="446" mass="50016">MEEVAALRETLDRLLALASPDVARILDRVLAGHEVTVDEGERLFETHGRDLFLVTLVADELRQRAVGDVVTYVVNRNINFTNVCIKRCGFCAFSRGHREEQGYFLPLEEIVRRAREAWELGATEVCIQAGLPPKMDPDLYPTICRAIKAELPGIHIHGFSPEEVVYGALRARCSIAEYLERLREAGVGSLPGTSAEILDDEVRRRISPGRISTAQWIEVITTAHRLGIPTTATIMYGHIETNRHRAAHLALIRSIQKETGGFTEFVPLSLVHSEAPMYRKRLLPDLRPGATGEEVVKMHAIARIMLHPYIRNIQVSWVKEGPKLAQWCLHAGANDLGGTLINESISTAAGATYGQLVPPRELRRWIRDAGRIPAERTTLYELRTPLTDDDPPHPLDEAAAHPERFGSYFELIRDERFSFRKHYRIVLQQASAVSRIAEARPSVSGE</sequence>
<evidence type="ECO:0000256" key="3">
    <source>
        <dbReference type="ARBA" id="ARBA00012289"/>
    </source>
</evidence>
<dbReference type="AlphaFoldDB" id="A0A7C1K1B2"/>
<dbReference type="EMBL" id="DSJL01000011">
    <property type="protein sequence ID" value="HEF66233.1"/>
    <property type="molecule type" value="Genomic_DNA"/>
</dbReference>
<dbReference type="SFLD" id="SFLDS00029">
    <property type="entry name" value="Radical_SAM"/>
    <property type="match status" value="2"/>
</dbReference>
<dbReference type="PANTHER" id="PTHR43076">
    <property type="entry name" value="FO SYNTHASE (COFH)"/>
    <property type="match status" value="1"/>
</dbReference>